<dbReference type="OrthoDB" id="9342487at2"/>
<keyword evidence="8" id="KW-1185">Reference proteome</keyword>
<gene>
    <name evidence="7" type="ORF">FRZ54_16180</name>
</gene>
<evidence type="ECO:0000256" key="2">
    <source>
        <dbReference type="ARBA" id="ARBA00022475"/>
    </source>
</evidence>
<feature type="transmembrane region" description="Helical" evidence="6">
    <location>
        <begin position="42"/>
        <end position="60"/>
    </location>
</feature>
<evidence type="ECO:0000256" key="5">
    <source>
        <dbReference type="ARBA" id="ARBA00023136"/>
    </source>
</evidence>
<dbReference type="GO" id="GO:0005886">
    <property type="term" value="C:plasma membrane"/>
    <property type="evidence" value="ECO:0007669"/>
    <property type="project" value="UniProtKB-SubCell"/>
</dbReference>
<dbReference type="RefSeq" id="WP_147032621.1">
    <property type="nucleotide sequence ID" value="NZ_CP042436.1"/>
</dbReference>
<feature type="transmembrane region" description="Helical" evidence="6">
    <location>
        <begin position="152"/>
        <end position="179"/>
    </location>
</feature>
<evidence type="ECO:0000256" key="4">
    <source>
        <dbReference type="ARBA" id="ARBA00022989"/>
    </source>
</evidence>
<keyword evidence="4 6" id="KW-1133">Transmembrane helix</keyword>
<sequence>MATQLKLFSAAFCVSFLGSLPVGTLTANVTSYVLNDNAWGAIEFSIAAILIETIIVRLALVIVDRLTRFTWLFRVLSAIMCVAILVLAYKTLQAAFHMRSFNDVLPLVGFNPFFSGMVLSLLNPMHLPFWMGWTAVLKKREILQSSARSYNIYIAAIGAGTALCFIVYGLIGNLLTGVFKQQHNFINWVLGATLLFTGLLLAYKLIANRMSLKNEIKYNGQSKAS</sequence>
<feature type="transmembrane region" description="Helical" evidence="6">
    <location>
        <begin position="112"/>
        <end position="131"/>
    </location>
</feature>
<dbReference type="GO" id="GO:0006865">
    <property type="term" value="P:amino acid transport"/>
    <property type="evidence" value="ECO:0007669"/>
    <property type="project" value="InterPro"/>
</dbReference>
<comment type="subcellular location">
    <subcellularLocation>
        <location evidence="1">Cell membrane</location>
        <topology evidence="1">Multi-pass membrane protein</topology>
    </subcellularLocation>
</comment>
<evidence type="ECO:0000256" key="6">
    <source>
        <dbReference type="SAM" id="Phobius"/>
    </source>
</evidence>
<evidence type="ECO:0000256" key="3">
    <source>
        <dbReference type="ARBA" id="ARBA00022692"/>
    </source>
</evidence>
<evidence type="ECO:0000256" key="1">
    <source>
        <dbReference type="ARBA" id="ARBA00004651"/>
    </source>
</evidence>
<organism evidence="7 8">
    <name type="scientific">Mucilaginibacter ginsenosidivorans</name>
    <dbReference type="NCBI Taxonomy" id="398053"/>
    <lineage>
        <taxon>Bacteria</taxon>
        <taxon>Pseudomonadati</taxon>
        <taxon>Bacteroidota</taxon>
        <taxon>Sphingobacteriia</taxon>
        <taxon>Sphingobacteriales</taxon>
        <taxon>Sphingobacteriaceae</taxon>
        <taxon>Mucilaginibacter</taxon>
    </lineage>
</organism>
<dbReference type="Proteomes" id="UP000321479">
    <property type="component" value="Chromosome"/>
</dbReference>
<keyword evidence="2" id="KW-1003">Cell membrane</keyword>
<name>A0A5B8UYN6_9SPHI</name>
<dbReference type="EMBL" id="CP042436">
    <property type="protein sequence ID" value="QEC64048.1"/>
    <property type="molecule type" value="Genomic_DNA"/>
</dbReference>
<feature type="transmembrane region" description="Helical" evidence="6">
    <location>
        <begin position="185"/>
        <end position="203"/>
    </location>
</feature>
<proteinExistence type="predicted"/>
<evidence type="ECO:0000313" key="8">
    <source>
        <dbReference type="Proteomes" id="UP000321479"/>
    </source>
</evidence>
<keyword evidence="5 6" id="KW-0472">Membrane</keyword>
<protein>
    <recommendedName>
        <fullName evidence="9">Lysine transporter LysE</fullName>
    </recommendedName>
</protein>
<dbReference type="AlphaFoldDB" id="A0A5B8UYN6"/>
<feature type="transmembrane region" description="Helical" evidence="6">
    <location>
        <begin position="72"/>
        <end position="92"/>
    </location>
</feature>
<dbReference type="Pfam" id="PF01810">
    <property type="entry name" value="LysE"/>
    <property type="match status" value="1"/>
</dbReference>
<accession>A0A5B8UYN6</accession>
<evidence type="ECO:0000313" key="7">
    <source>
        <dbReference type="EMBL" id="QEC64048.1"/>
    </source>
</evidence>
<evidence type="ECO:0008006" key="9">
    <source>
        <dbReference type="Google" id="ProtNLM"/>
    </source>
</evidence>
<reference evidence="7 8" key="1">
    <citation type="journal article" date="2017" name="Curr. Microbiol.">
        <title>Mucilaginibacter ginsenosidivorans sp. nov., Isolated from Soil of Ginseng Field.</title>
        <authorList>
            <person name="Kim M.M."/>
            <person name="Siddiqi M.Z."/>
            <person name="Im W.T."/>
        </authorList>
    </citation>
    <scope>NUCLEOTIDE SEQUENCE [LARGE SCALE GENOMIC DNA]</scope>
    <source>
        <strain evidence="7 8">Gsoil 3017</strain>
    </source>
</reference>
<dbReference type="InterPro" id="IPR001123">
    <property type="entry name" value="LeuE-type"/>
</dbReference>
<keyword evidence="3 6" id="KW-0812">Transmembrane</keyword>
<dbReference type="KEGG" id="mgin:FRZ54_16180"/>